<dbReference type="EMBL" id="JAAIKR010000001">
    <property type="protein sequence ID" value="MBR9726742.1"/>
    <property type="molecule type" value="Genomic_DNA"/>
</dbReference>
<protein>
    <submittedName>
        <fullName evidence="5">Flagellar protein FlgN</fullName>
    </submittedName>
</protein>
<evidence type="ECO:0000313" key="6">
    <source>
        <dbReference type="Proteomes" id="UP000811844"/>
    </source>
</evidence>
<comment type="caution">
    <text evidence="5">The sequence shown here is derived from an EMBL/GenBank/DDBJ whole genome shotgun (WGS) entry which is preliminary data.</text>
</comment>
<keyword evidence="5" id="KW-0966">Cell projection</keyword>
<dbReference type="Proteomes" id="UP000811844">
    <property type="component" value="Unassembled WGS sequence"/>
</dbReference>
<dbReference type="RefSeq" id="WP_153660845.1">
    <property type="nucleotide sequence ID" value="NZ_JAAIKR010000001.1"/>
</dbReference>
<dbReference type="InterPro" id="IPR007809">
    <property type="entry name" value="FlgN-like"/>
</dbReference>
<keyword evidence="4" id="KW-0175">Coiled coil</keyword>
<keyword evidence="5" id="KW-0969">Cilium</keyword>
<gene>
    <name evidence="5" type="ORF">G3R48_01895</name>
</gene>
<evidence type="ECO:0000256" key="4">
    <source>
        <dbReference type="SAM" id="Coils"/>
    </source>
</evidence>
<dbReference type="Pfam" id="PF05130">
    <property type="entry name" value="FlgN"/>
    <property type="match status" value="1"/>
</dbReference>
<feature type="coiled-coil region" evidence="4">
    <location>
        <begin position="73"/>
        <end position="100"/>
    </location>
</feature>
<sequence length="141" mass="15352">MNDIAQILSQQHANLAALKKIISAEKDALVSQDADELIKLAEQKQNYLSQVETNDKTLASHPNKALLSSEPTLVEKVIQAKNLLNECKQLNSQNAKLIELSMASLNRFTQALHASRSASSLTYTDKGKTSSIATLGNSFKA</sequence>
<evidence type="ECO:0000313" key="5">
    <source>
        <dbReference type="EMBL" id="MBR9726742.1"/>
    </source>
</evidence>
<comment type="similarity">
    <text evidence="2">Belongs to the FlgN family.</text>
</comment>
<evidence type="ECO:0000256" key="3">
    <source>
        <dbReference type="ARBA" id="ARBA00022795"/>
    </source>
</evidence>
<dbReference type="Gene3D" id="1.20.58.300">
    <property type="entry name" value="FlgN-like"/>
    <property type="match status" value="1"/>
</dbReference>
<keyword evidence="5" id="KW-0282">Flagellum</keyword>
<keyword evidence="3" id="KW-1005">Bacterial flagellum biogenesis</keyword>
<proteinExistence type="inferred from homology"/>
<dbReference type="SUPFAM" id="SSF140566">
    <property type="entry name" value="FlgN-like"/>
    <property type="match status" value="1"/>
</dbReference>
<name>A0ABS5HY81_9GAMM</name>
<accession>A0ABS5HY81</accession>
<dbReference type="InterPro" id="IPR036679">
    <property type="entry name" value="FlgN-like_sf"/>
</dbReference>
<evidence type="ECO:0000256" key="1">
    <source>
        <dbReference type="ARBA" id="ARBA00002397"/>
    </source>
</evidence>
<comment type="function">
    <text evidence="1">Required for the efficient initiation of filament assembly.</text>
</comment>
<evidence type="ECO:0000256" key="2">
    <source>
        <dbReference type="ARBA" id="ARBA00007703"/>
    </source>
</evidence>
<reference evidence="5 6" key="1">
    <citation type="submission" date="2020-02" db="EMBL/GenBank/DDBJ databases">
        <title>Shewanella WXL01 sp. nov., a marine bacterium isolated from green algae in Luhuitou Fringing Reef (Northern South China Sea).</title>
        <authorList>
            <person name="Wang X."/>
        </authorList>
    </citation>
    <scope>NUCLEOTIDE SEQUENCE [LARGE SCALE GENOMIC DNA]</scope>
    <source>
        <strain evidence="5 6">MCCC 1A01895</strain>
    </source>
</reference>
<keyword evidence="6" id="KW-1185">Reference proteome</keyword>
<organism evidence="5 6">
    <name type="scientific">Shewanella intestini</name>
    <dbReference type="NCBI Taxonomy" id="2017544"/>
    <lineage>
        <taxon>Bacteria</taxon>
        <taxon>Pseudomonadati</taxon>
        <taxon>Pseudomonadota</taxon>
        <taxon>Gammaproteobacteria</taxon>
        <taxon>Alteromonadales</taxon>
        <taxon>Shewanellaceae</taxon>
        <taxon>Shewanella</taxon>
    </lineage>
</organism>